<dbReference type="HOGENOM" id="CLU_1476410_0_0_1"/>
<accession>G0NMX4</accession>
<dbReference type="InterPro" id="IPR036063">
    <property type="entry name" value="Smr_dom_sf"/>
</dbReference>
<evidence type="ECO:0000259" key="1">
    <source>
        <dbReference type="PROSITE" id="PS50828"/>
    </source>
</evidence>
<sequence>MPRSKEFGYLRSFANKSGQRYVDLCYFTWKRENPYLNYDIEKLFSLRRRFDRKELIKKEIDNAINYLARKNNTEELSRIESPWTPHLEFNLHNFTCTGALDYVREVVQKMRKAEKRLVHGDETIVLITGKGYEQDENEGTIKNNLLEEYQGQIKVDKKNPGRLNLTLKQKMSYACCIPAYFFS</sequence>
<dbReference type="OMA" id="SCENYIN"/>
<reference evidence="3" key="1">
    <citation type="submission" date="2011-07" db="EMBL/GenBank/DDBJ databases">
        <authorList>
            <consortium name="Caenorhabditis brenneri Sequencing and Analysis Consortium"/>
            <person name="Wilson R.K."/>
        </authorList>
    </citation>
    <scope>NUCLEOTIDE SEQUENCE [LARGE SCALE GENOMIC DNA]</scope>
    <source>
        <strain evidence="3">PB2801</strain>
    </source>
</reference>
<dbReference type="InParanoid" id="G0NMX4"/>
<feature type="domain" description="Smr" evidence="1">
    <location>
        <begin position="89"/>
        <end position="168"/>
    </location>
</feature>
<evidence type="ECO:0000313" key="3">
    <source>
        <dbReference type="Proteomes" id="UP000008068"/>
    </source>
</evidence>
<evidence type="ECO:0000313" key="2">
    <source>
        <dbReference type="EMBL" id="EGT34344.1"/>
    </source>
</evidence>
<dbReference type="Gene3D" id="3.30.1370.110">
    <property type="match status" value="1"/>
</dbReference>
<organism evidence="3">
    <name type="scientific">Caenorhabditis brenneri</name>
    <name type="common">Nematode worm</name>
    <dbReference type="NCBI Taxonomy" id="135651"/>
    <lineage>
        <taxon>Eukaryota</taxon>
        <taxon>Metazoa</taxon>
        <taxon>Ecdysozoa</taxon>
        <taxon>Nematoda</taxon>
        <taxon>Chromadorea</taxon>
        <taxon>Rhabditida</taxon>
        <taxon>Rhabditina</taxon>
        <taxon>Rhabditomorpha</taxon>
        <taxon>Rhabditoidea</taxon>
        <taxon>Rhabditidae</taxon>
        <taxon>Peloderinae</taxon>
        <taxon>Caenorhabditis</taxon>
    </lineage>
</organism>
<dbReference type="AlphaFoldDB" id="G0NMX4"/>
<dbReference type="FunCoup" id="G0NMX4">
    <property type="interactions" value="1049"/>
</dbReference>
<gene>
    <name evidence="2" type="ORF">CAEBREN_12119</name>
</gene>
<dbReference type="Proteomes" id="UP000008068">
    <property type="component" value="Unassembled WGS sequence"/>
</dbReference>
<proteinExistence type="predicted"/>
<dbReference type="InterPro" id="IPR002625">
    <property type="entry name" value="Smr_dom"/>
</dbReference>
<dbReference type="OrthoDB" id="5908038at2759"/>
<keyword evidence="3" id="KW-1185">Reference proteome</keyword>
<dbReference type="EMBL" id="GL379912">
    <property type="protein sequence ID" value="EGT34344.1"/>
    <property type="molecule type" value="Genomic_DNA"/>
</dbReference>
<dbReference type="SUPFAM" id="SSF160443">
    <property type="entry name" value="SMR domain-like"/>
    <property type="match status" value="1"/>
</dbReference>
<protein>
    <recommendedName>
        <fullName evidence="1">Smr domain-containing protein</fullName>
    </recommendedName>
</protein>
<dbReference type="PROSITE" id="PS50828">
    <property type="entry name" value="SMR"/>
    <property type="match status" value="1"/>
</dbReference>
<name>G0NMX4_CAEBE</name>